<sequence length="309" mass="33974">MVLKVENMVKSFNKLVAVNGVSLQVKEGDILGLLGPNGAGKSTFINAILGLTKVDEGTIEIFGNKISRAAKKKIGFVPQEIAICYELNAYDNVAFFGKLYGLRGAALKEAVKKSMEFTGLWDRRKENPKKYSGGMQRRLNIACAIVHEPELLIMDEPTVGVDPQSRNNILETIKKLNENGTTVIYTSHYMEEIEEICTKVAIIDLGKLIAEGTSDSIKNSILTERLTKFEVEDDNGKCENIIKDIEGVISCSVNENGNALLVKSKKNIDNLPIMIERLVKGGVKIISVNIEQPTLEAAFLSLTGKTLRD</sequence>
<dbReference type="GO" id="GO:0005524">
    <property type="term" value="F:ATP binding"/>
    <property type="evidence" value="ECO:0007669"/>
    <property type="project" value="UniProtKB-KW"/>
</dbReference>
<evidence type="ECO:0000256" key="2">
    <source>
        <dbReference type="ARBA" id="ARBA00022840"/>
    </source>
</evidence>
<dbReference type="PATRIC" id="fig|1330534.3.peg.1639"/>
<dbReference type="RefSeq" id="WP_020815193.1">
    <property type="nucleotide sequence ID" value="NZ_ATAY01000026.1"/>
</dbReference>
<dbReference type="EMBL" id="ATAY01000026">
    <property type="protein sequence ID" value="EPR12477.1"/>
    <property type="molecule type" value="Genomic_DNA"/>
</dbReference>
<protein>
    <submittedName>
        <fullName evidence="4">Antibiotic ABC transporter ATP-binding protein</fullName>
    </submittedName>
</protein>
<comment type="caution">
    <text evidence="4">The sequence shown here is derived from an EMBL/GenBank/DDBJ whole genome shotgun (WGS) entry which is preliminary data.</text>
</comment>
<dbReference type="PROSITE" id="PS50893">
    <property type="entry name" value="ABC_TRANSPORTER_2"/>
    <property type="match status" value="1"/>
</dbReference>
<accession>U4R2F4</accession>
<dbReference type="STRING" id="1330534.L323_08200"/>
<evidence type="ECO:0000313" key="5">
    <source>
        <dbReference type="Proteomes" id="UP000016860"/>
    </source>
</evidence>
<gene>
    <name evidence="4" type="ORF">L323_08200</name>
</gene>
<dbReference type="PANTHER" id="PTHR43582:SF2">
    <property type="entry name" value="LINEARMYCIN RESISTANCE ATP-BINDING PROTEIN LNRL"/>
    <property type="match status" value="1"/>
</dbReference>
<dbReference type="AlphaFoldDB" id="U4R2F4"/>
<feature type="domain" description="ABC transporter" evidence="3">
    <location>
        <begin position="3"/>
        <end position="230"/>
    </location>
</feature>
<proteinExistence type="predicted"/>
<dbReference type="Pfam" id="PF00005">
    <property type="entry name" value="ABC_tran"/>
    <property type="match status" value="1"/>
</dbReference>
<dbReference type="InterPro" id="IPR003439">
    <property type="entry name" value="ABC_transporter-like_ATP-bd"/>
</dbReference>
<name>U4R2F4_9FIRM</name>
<dbReference type="Proteomes" id="UP000016860">
    <property type="component" value="Unassembled WGS sequence"/>
</dbReference>
<dbReference type="OrthoDB" id="9804819at2"/>
<dbReference type="SMART" id="SM00382">
    <property type="entry name" value="AAA"/>
    <property type="match status" value="1"/>
</dbReference>
<evidence type="ECO:0000313" key="4">
    <source>
        <dbReference type="EMBL" id="EPR12477.1"/>
    </source>
</evidence>
<dbReference type="InterPro" id="IPR003593">
    <property type="entry name" value="AAA+_ATPase"/>
</dbReference>
<dbReference type="PANTHER" id="PTHR43582">
    <property type="entry name" value="LINEARMYCIN RESISTANCE ATP-BINDING PROTEIN LNRL"/>
    <property type="match status" value="1"/>
</dbReference>
<organism evidence="4 5">
    <name type="scientific">Ruminiclostridium papyrosolvens C7</name>
    <dbReference type="NCBI Taxonomy" id="1330534"/>
    <lineage>
        <taxon>Bacteria</taxon>
        <taxon>Bacillati</taxon>
        <taxon>Bacillota</taxon>
        <taxon>Clostridia</taxon>
        <taxon>Eubacteriales</taxon>
        <taxon>Oscillospiraceae</taxon>
        <taxon>Ruminiclostridium</taxon>
    </lineage>
</organism>
<evidence type="ECO:0000259" key="3">
    <source>
        <dbReference type="PROSITE" id="PS50893"/>
    </source>
</evidence>
<reference evidence="4 5" key="1">
    <citation type="journal article" date="2013" name="Genome Announc.">
        <title>Draft Genome Sequence of the Cellulolytic Bacterium Clostridium papyrosolvens C7 (ATCC 700395).</title>
        <authorList>
            <person name="Zepeda V."/>
            <person name="Dassa B."/>
            <person name="Borovok I."/>
            <person name="Lamed R."/>
            <person name="Bayer E.A."/>
            <person name="Cate J.H."/>
        </authorList>
    </citation>
    <scope>NUCLEOTIDE SEQUENCE [LARGE SCALE GENOMIC DNA]</scope>
    <source>
        <strain evidence="4 5">C7</strain>
    </source>
</reference>
<dbReference type="InterPro" id="IPR027417">
    <property type="entry name" value="P-loop_NTPase"/>
</dbReference>
<evidence type="ECO:0000256" key="1">
    <source>
        <dbReference type="ARBA" id="ARBA00022741"/>
    </source>
</evidence>
<keyword evidence="1" id="KW-0547">Nucleotide-binding</keyword>
<dbReference type="Gene3D" id="3.40.50.300">
    <property type="entry name" value="P-loop containing nucleotide triphosphate hydrolases"/>
    <property type="match status" value="1"/>
</dbReference>
<dbReference type="GO" id="GO:0016887">
    <property type="term" value="F:ATP hydrolysis activity"/>
    <property type="evidence" value="ECO:0007669"/>
    <property type="project" value="InterPro"/>
</dbReference>
<dbReference type="PROSITE" id="PS00211">
    <property type="entry name" value="ABC_TRANSPORTER_1"/>
    <property type="match status" value="1"/>
</dbReference>
<keyword evidence="2 4" id="KW-0067">ATP-binding</keyword>
<dbReference type="InterPro" id="IPR017871">
    <property type="entry name" value="ABC_transporter-like_CS"/>
</dbReference>
<dbReference type="SUPFAM" id="SSF52540">
    <property type="entry name" value="P-loop containing nucleoside triphosphate hydrolases"/>
    <property type="match status" value="1"/>
</dbReference>